<evidence type="ECO:0000256" key="1">
    <source>
        <dbReference type="SAM" id="MobiDB-lite"/>
    </source>
</evidence>
<keyword evidence="3" id="KW-1185">Reference proteome</keyword>
<feature type="compositionally biased region" description="Basic and acidic residues" evidence="1">
    <location>
        <begin position="32"/>
        <end position="50"/>
    </location>
</feature>
<dbReference type="EMBL" id="CP071247">
    <property type="protein sequence ID" value="QSP93931.1"/>
    <property type="molecule type" value="Genomic_DNA"/>
</dbReference>
<reference evidence="2 3" key="1">
    <citation type="submission" date="2021-03" db="EMBL/GenBank/DDBJ databases">
        <title>Genome sequencing of Marinobacter sp. LPB0319.</title>
        <authorList>
            <person name="Kim J."/>
        </authorList>
    </citation>
    <scope>NUCLEOTIDE SEQUENCE [LARGE SCALE GENOMIC DNA]</scope>
    <source>
        <strain evidence="2 3">LPB0319</strain>
    </source>
</reference>
<sequence>MFEPFAAIIAAAKVRSSAPLAVTGCLAVSGHHPADADHGVEGLKKDTPLR</sequence>
<proteinExistence type="predicted"/>
<organism evidence="2 3">
    <name type="scientific">Marinobacter salinisoli</name>
    <dbReference type="NCBI Taxonomy" id="2769486"/>
    <lineage>
        <taxon>Bacteria</taxon>
        <taxon>Pseudomonadati</taxon>
        <taxon>Pseudomonadota</taxon>
        <taxon>Gammaproteobacteria</taxon>
        <taxon>Pseudomonadales</taxon>
        <taxon>Marinobacteraceae</taxon>
        <taxon>Marinobacter</taxon>
    </lineage>
</organism>
<dbReference type="RefSeq" id="WP_206643153.1">
    <property type="nucleotide sequence ID" value="NZ_CP071247.1"/>
</dbReference>
<protein>
    <submittedName>
        <fullName evidence="2">Uncharacterized protein</fullName>
    </submittedName>
</protein>
<feature type="region of interest" description="Disordered" evidence="1">
    <location>
        <begin position="31"/>
        <end position="50"/>
    </location>
</feature>
<dbReference type="Proteomes" id="UP000663555">
    <property type="component" value="Chromosome"/>
</dbReference>
<evidence type="ECO:0000313" key="3">
    <source>
        <dbReference type="Proteomes" id="UP000663555"/>
    </source>
</evidence>
<accession>A0ABX7MNT6</accession>
<name>A0ABX7MNT6_9GAMM</name>
<gene>
    <name evidence="2" type="ORF">LPB19_12085</name>
</gene>
<evidence type="ECO:0000313" key="2">
    <source>
        <dbReference type="EMBL" id="QSP93931.1"/>
    </source>
</evidence>